<keyword evidence="3" id="KW-1185">Reference proteome</keyword>
<sequence>MSLLTRVSLLALSLSLTVLSISHCMSQESRSQVLPPKRVVIGICHSLSFFLVISGESVCNLADVPNIKGRDVTSVGLNTEDSEQ</sequence>
<evidence type="ECO:0000256" key="1">
    <source>
        <dbReference type="SAM" id="SignalP"/>
    </source>
</evidence>
<evidence type="ECO:0000313" key="3">
    <source>
        <dbReference type="Proteomes" id="UP000770717"/>
    </source>
</evidence>
<organism evidence="2 3">
    <name type="scientific">Eleutherodactylus coqui</name>
    <name type="common">Puerto Rican coqui</name>
    <dbReference type="NCBI Taxonomy" id="57060"/>
    <lineage>
        <taxon>Eukaryota</taxon>
        <taxon>Metazoa</taxon>
        <taxon>Chordata</taxon>
        <taxon>Craniata</taxon>
        <taxon>Vertebrata</taxon>
        <taxon>Euteleostomi</taxon>
        <taxon>Amphibia</taxon>
        <taxon>Batrachia</taxon>
        <taxon>Anura</taxon>
        <taxon>Neobatrachia</taxon>
        <taxon>Hyloidea</taxon>
        <taxon>Eleutherodactylidae</taxon>
        <taxon>Eleutherodactylinae</taxon>
        <taxon>Eleutherodactylus</taxon>
        <taxon>Eleutherodactylus</taxon>
    </lineage>
</organism>
<dbReference type="EMBL" id="WNTK01000009">
    <property type="protein sequence ID" value="KAG9478055.1"/>
    <property type="molecule type" value="Genomic_DNA"/>
</dbReference>
<reference evidence="2" key="1">
    <citation type="thesis" date="2020" institute="ProQuest LLC" country="789 East Eisenhower Parkway, Ann Arbor, MI, USA">
        <title>Comparative Genomics and Chromosome Evolution.</title>
        <authorList>
            <person name="Mudd A.B."/>
        </authorList>
    </citation>
    <scope>NUCLEOTIDE SEQUENCE</scope>
    <source>
        <strain evidence="2">HN-11 Male</strain>
        <tissue evidence="2">Kidney and liver</tissue>
    </source>
</reference>
<dbReference type="Proteomes" id="UP000770717">
    <property type="component" value="Unassembled WGS sequence"/>
</dbReference>
<name>A0A8J6K436_ELECQ</name>
<comment type="caution">
    <text evidence="2">The sequence shown here is derived from an EMBL/GenBank/DDBJ whole genome shotgun (WGS) entry which is preliminary data.</text>
</comment>
<dbReference type="AlphaFoldDB" id="A0A8J6K436"/>
<evidence type="ECO:0000313" key="2">
    <source>
        <dbReference type="EMBL" id="KAG9478055.1"/>
    </source>
</evidence>
<proteinExistence type="predicted"/>
<feature type="chain" id="PRO_5035228020" evidence="1">
    <location>
        <begin position="21"/>
        <end position="84"/>
    </location>
</feature>
<accession>A0A8J6K436</accession>
<protein>
    <submittedName>
        <fullName evidence="2">Uncharacterized protein</fullName>
    </submittedName>
</protein>
<gene>
    <name evidence="2" type="ORF">GDO78_013184</name>
</gene>
<keyword evidence="1" id="KW-0732">Signal</keyword>
<feature type="signal peptide" evidence="1">
    <location>
        <begin position="1"/>
        <end position="20"/>
    </location>
</feature>